<evidence type="ECO:0000313" key="2">
    <source>
        <dbReference type="Proteomes" id="UP000485058"/>
    </source>
</evidence>
<proteinExistence type="predicted"/>
<organism evidence="1 2">
    <name type="scientific">Haematococcus lacustris</name>
    <name type="common">Green alga</name>
    <name type="synonym">Haematococcus pluvialis</name>
    <dbReference type="NCBI Taxonomy" id="44745"/>
    <lineage>
        <taxon>Eukaryota</taxon>
        <taxon>Viridiplantae</taxon>
        <taxon>Chlorophyta</taxon>
        <taxon>core chlorophytes</taxon>
        <taxon>Chlorophyceae</taxon>
        <taxon>CS clade</taxon>
        <taxon>Chlamydomonadales</taxon>
        <taxon>Haematococcaceae</taxon>
        <taxon>Haematococcus</taxon>
    </lineage>
</organism>
<accession>A0A699YYD3</accession>
<name>A0A699YYD3_HAELA</name>
<comment type="caution">
    <text evidence="1">The sequence shown here is derived from an EMBL/GenBank/DDBJ whole genome shotgun (WGS) entry which is preliminary data.</text>
</comment>
<dbReference type="Proteomes" id="UP000485058">
    <property type="component" value="Unassembled WGS sequence"/>
</dbReference>
<sequence length="141" mass="16174">MSLVARCLRGSGPVPRSKSRFRLKARVNKVIKVPGGAVLRGCKKTKRKLLAHFQLRAGLHSQLRVIASLEDPVMLRQLQVFCEYFANSYFLTPYNQLQRRLGRPRQNLHYSIKPAFDDPSNQELLAKLQQLGSTNLTGKWW</sequence>
<dbReference type="AlphaFoldDB" id="A0A699YYD3"/>
<protein>
    <submittedName>
        <fullName evidence="1">Uncharacterized protein</fullName>
    </submittedName>
</protein>
<reference evidence="1 2" key="1">
    <citation type="submission" date="2020-02" db="EMBL/GenBank/DDBJ databases">
        <title>Draft genome sequence of Haematococcus lacustris strain NIES-144.</title>
        <authorList>
            <person name="Morimoto D."/>
            <person name="Nakagawa S."/>
            <person name="Yoshida T."/>
            <person name="Sawayama S."/>
        </authorList>
    </citation>
    <scope>NUCLEOTIDE SEQUENCE [LARGE SCALE GENOMIC DNA]</scope>
    <source>
        <strain evidence="1 2">NIES-144</strain>
    </source>
</reference>
<dbReference type="EMBL" id="BLLF01000459">
    <property type="protein sequence ID" value="GFH12016.1"/>
    <property type="molecule type" value="Genomic_DNA"/>
</dbReference>
<keyword evidence="2" id="KW-1185">Reference proteome</keyword>
<evidence type="ECO:0000313" key="1">
    <source>
        <dbReference type="EMBL" id="GFH12016.1"/>
    </source>
</evidence>
<gene>
    <name evidence="1" type="ORF">HaLaN_07633</name>
</gene>